<dbReference type="SUPFAM" id="SSF53335">
    <property type="entry name" value="S-adenosyl-L-methionine-dependent methyltransferases"/>
    <property type="match status" value="1"/>
</dbReference>
<dbReference type="InterPro" id="IPR023465">
    <property type="entry name" value="Riboflavin_kinase_dom_sf"/>
</dbReference>
<dbReference type="EMBL" id="CP126209">
    <property type="protein sequence ID" value="WIA10570.1"/>
    <property type="molecule type" value="Genomic_DNA"/>
</dbReference>
<protein>
    <recommendedName>
        <fullName evidence="2">riboflavin kinase</fullName>
        <ecNumber evidence="2">2.7.1.26</ecNumber>
    </recommendedName>
</protein>
<dbReference type="Proteomes" id="UP001244341">
    <property type="component" value="Chromosome 2b"/>
</dbReference>
<dbReference type="CDD" id="cd02440">
    <property type="entry name" value="AdoMet_MTases"/>
    <property type="match status" value="1"/>
</dbReference>
<organism evidence="9 10">
    <name type="scientific">Tetradesmus obliquus</name>
    <name type="common">Green alga</name>
    <name type="synonym">Acutodesmus obliquus</name>
    <dbReference type="NCBI Taxonomy" id="3088"/>
    <lineage>
        <taxon>Eukaryota</taxon>
        <taxon>Viridiplantae</taxon>
        <taxon>Chlorophyta</taxon>
        <taxon>core chlorophytes</taxon>
        <taxon>Chlorophyceae</taxon>
        <taxon>CS clade</taxon>
        <taxon>Sphaeropleales</taxon>
        <taxon>Scenedesmaceae</taxon>
        <taxon>Tetradesmus</taxon>
    </lineage>
</organism>
<evidence type="ECO:0000256" key="7">
    <source>
        <dbReference type="ARBA" id="ARBA00022840"/>
    </source>
</evidence>
<evidence type="ECO:0000256" key="6">
    <source>
        <dbReference type="ARBA" id="ARBA00022741"/>
    </source>
</evidence>
<evidence type="ECO:0000259" key="8">
    <source>
        <dbReference type="SMART" id="SM00904"/>
    </source>
</evidence>
<name>A0ABY8TN87_TETOB</name>
<evidence type="ECO:0000256" key="5">
    <source>
        <dbReference type="ARBA" id="ARBA00022679"/>
    </source>
</evidence>
<keyword evidence="5" id="KW-0808">Transferase</keyword>
<gene>
    <name evidence="9" type="ORF">OEZ85_010757</name>
</gene>
<evidence type="ECO:0000256" key="1">
    <source>
        <dbReference type="ARBA" id="ARBA00005201"/>
    </source>
</evidence>
<dbReference type="Pfam" id="PF13489">
    <property type="entry name" value="Methyltransf_23"/>
    <property type="match status" value="1"/>
</dbReference>
<keyword evidence="6" id="KW-0547">Nucleotide-binding</keyword>
<evidence type="ECO:0000256" key="2">
    <source>
        <dbReference type="ARBA" id="ARBA00012105"/>
    </source>
</evidence>
<dbReference type="PANTHER" id="PTHR22749:SF6">
    <property type="entry name" value="RIBOFLAVIN KINASE"/>
    <property type="match status" value="1"/>
</dbReference>
<dbReference type="Pfam" id="PF01687">
    <property type="entry name" value="Flavokinase"/>
    <property type="match status" value="1"/>
</dbReference>
<dbReference type="Gene3D" id="2.40.30.30">
    <property type="entry name" value="Riboflavin kinase-like"/>
    <property type="match status" value="1"/>
</dbReference>
<evidence type="ECO:0000256" key="4">
    <source>
        <dbReference type="ARBA" id="ARBA00022643"/>
    </source>
</evidence>
<evidence type="ECO:0000313" key="9">
    <source>
        <dbReference type="EMBL" id="WIA10570.1"/>
    </source>
</evidence>
<dbReference type="InterPro" id="IPR029063">
    <property type="entry name" value="SAM-dependent_MTases_sf"/>
</dbReference>
<dbReference type="EC" id="2.7.1.26" evidence="2"/>
<reference evidence="9 10" key="1">
    <citation type="submission" date="2023-05" db="EMBL/GenBank/DDBJ databases">
        <title>A 100% complete, gapless, phased diploid assembly of the Scenedesmus obliquus UTEX 3031 genome.</title>
        <authorList>
            <person name="Biondi T.C."/>
            <person name="Hanschen E.R."/>
            <person name="Kwon T."/>
            <person name="Eng W."/>
            <person name="Kruse C.P.S."/>
            <person name="Koehler S.I."/>
            <person name="Kunde Y."/>
            <person name="Gleasner C.D."/>
            <person name="You Mak K.T."/>
            <person name="Polle J."/>
            <person name="Hovde B.T."/>
            <person name="Starkenburg S.R."/>
        </authorList>
    </citation>
    <scope>NUCLEOTIDE SEQUENCE [LARGE SCALE GENOMIC DNA]</scope>
    <source>
        <strain evidence="9 10">DOE0152z</strain>
    </source>
</reference>
<dbReference type="InterPro" id="IPR015865">
    <property type="entry name" value="Riboflavin_kinase_bac/euk"/>
</dbReference>
<comment type="pathway">
    <text evidence="1">Cofactor biosynthesis; FMN biosynthesis; FMN from riboflavin (ATP route): step 1/1.</text>
</comment>
<proteinExistence type="predicted"/>
<feature type="domain" description="Riboflavin kinase" evidence="8">
    <location>
        <begin position="271"/>
        <end position="412"/>
    </location>
</feature>
<evidence type="ECO:0000313" key="10">
    <source>
        <dbReference type="Proteomes" id="UP001244341"/>
    </source>
</evidence>
<dbReference type="SUPFAM" id="SSF82114">
    <property type="entry name" value="Riboflavin kinase-like"/>
    <property type="match status" value="1"/>
</dbReference>
<dbReference type="InterPro" id="IPR023468">
    <property type="entry name" value="Riboflavin_kinase"/>
</dbReference>
<keyword evidence="7" id="KW-0067">ATP-binding</keyword>
<keyword evidence="4" id="KW-0288">FMN</keyword>
<evidence type="ECO:0000256" key="3">
    <source>
        <dbReference type="ARBA" id="ARBA00022630"/>
    </source>
</evidence>
<accession>A0ABY8TN87</accession>
<dbReference type="Gene3D" id="3.40.50.150">
    <property type="entry name" value="Vaccinia Virus protein VP39"/>
    <property type="match status" value="1"/>
</dbReference>
<dbReference type="SMART" id="SM00904">
    <property type="entry name" value="Flavokinase"/>
    <property type="match status" value="1"/>
</dbReference>
<dbReference type="PANTHER" id="PTHR22749">
    <property type="entry name" value="RIBOFLAVIN KINASE/FMN ADENYLYLTRANSFERASE"/>
    <property type="match status" value="1"/>
</dbReference>
<keyword evidence="10" id="KW-1185">Reference proteome</keyword>
<keyword evidence="3" id="KW-0285">Flavoprotein</keyword>
<sequence>MLINAGRYACRIQPRSSCCSGVCHPQLLLQHNQQGQQQQRRRKLACKATSQPQPAADQAENAKVQAAMFGGPEIVQEFLRPLPDDIEERLADVIAALPGLGPSSRVLDVGSGTGCLIPHLQARGVQDILAVDVSAAMVQQLQVLYPAPSSCGNDPGVRTWQGDFLQVPAYMGPVTAICMNAVFGNFVDLHEALLKAALILQPGGHLVISHVMGREWHAQLHRERPAMVPNALPDTAQLQQLIADLPLELVQYTDEPDLYIAVLQVPPGYRFSAAPVVLEGTVVTGFGRGSRQLGVPTANMDPVPLQQQLQQLPRGVYFGWAQLEAPGDWPAADSAVHKMVMNVGRRPTVNTGDEAPTIEVHVMHKYSHEEFYGANIRVVVAGFVRPEIRFSGLPQLLARIKTDTGIAKSQLDEPAAAALRVHSSFKQ</sequence>